<evidence type="ECO:0000313" key="2">
    <source>
        <dbReference type="EMBL" id="CAK0846919.1"/>
    </source>
</evidence>
<protein>
    <recommendedName>
        <fullName evidence="1">PDZ domain-containing protein</fullName>
    </recommendedName>
</protein>
<feature type="domain" description="PDZ" evidence="1">
    <location>
        <begin position="76"/>
        <end position="170"/>
    </location>
</feature>
<reference evidence="2" key="1">
    <citation type="submission" date="2023-10" db="EMBL/GenBank/DDBJ databases">
        <authorList>
            <person name="Chen Y."/>
            <person name="Shah S."/>
            <person name="Dougan E. K."/>
            <person name="Thang M."/>
            <person name="Chan C."/>
        </authorList>
    </citation>
    <scope>NUCLEOTIDE SEQUENCE [LARGE SCALE GENOMIC DNA]</scope>
</reference>
<accession>A0ABN9TLP9</accession>
<evidence type="ECO:0000313" key="3">
    <source>
        <dbReference type="Proteomes" id="UP001189429"/>
    </source>
</evidence>
<sequence>APAAARWWAAPRAARDGRARRGHGRPWRLRRRGAAANPPSPWCLCCAADGGETRQALAEAFDVPPPEVVRVGEQFTVTVSRRKGEPFGLELDLLDGRTAQILEIRAGGAVGRHSTRELPSRRVQPGDFIVSANGVEGDSQLLLQALKAREVATVGISRPVPFRVTVQRASRAEGFGVVLKSAARSGRFSLVVEEIRSGPVAEWNEEHPEVAVRRLDRIVEVNGVEHNTAQMLRSFEEELSLALCVVRPLDGDHGSREEAYAS</sequence>
<organism evidence="2 3">
    <name type="scientific">Prorocentrum cordatum</name>
    <dbReference type="NCBI Taxonomy" id="2364126"/>
    <lineage>
        <taxon>Eukaryota</taxon>
        <taxon>Sar</taxon>
        <taxon>Alveolata</taxon>
        <taxon>Dinophyceae</taxon>
        <taxon>Prorocentrales</taxon>
        <taxon>Prorocentraceae</taxon>
        <taxon>Prorocentrum</taxon>
    </lineage>
</organism>
<dbReference type="InterPro" id="IPR001478">
    <property type="entry name" value="PDZ"/>
</dbReference>
<evidence type="ECO:0000259" key="1">
    <source>
        <dbReference type="PROSITE" id="PS50106"/>
    </source>
</evidence>
<feature type="domain" description="PDZ" evidence="1">
    <location>
        <begin position="163"/>
        <end position="229"/>
    </location>
</feature>
<dbReference type="Proteomes" id="UP001189429">
    <property type="component" value="Unassembled WGS sequence"/>
</dbReference>
<dbReference type="EMBL" id="CAUYUJ010014857">
    <property type="protein sequence ID" value="CAK0846919.1"/>
    <property type="molecule type" value="Genomic_DNA"/>
</dbReference>
<name>A0ABN9TLP9_9DINO</name>
<proteinExistence type="predicted"/>
<feature type="non-terminal residue" evidence="2">
    <location>
        <position position="1"/>
    </location>
</feature>
<keyword evidence="3" id="KW-1185">Reference proteome</keyword>
<gene>
    <name evidence="2" type="ORF">PCOR1329_LOCUS40289</name>
</gene>
<comment type="caution">
    <text evidence="2">The sequence shown here is derived from an EMBL/GenBank/DDBJ whole genome shotgun (WGS) entry which is preliminary data.</text>
</comment>
<dbReference type="PROSITE" id="PS50106">
    <property type="entry name" value="PDZ"/>
    <property type="match status" value="2"/>
</dbReference>